<dbReference type="Proteomes" id="UP001266305">
    <property type="component" value="Unassembled WGS sequence"/>
</dbReference>
<comment type="caution">
    <text evidence="3">The sequence shown here is derived from an EMBL/GenBank/DDBJ whole genome shotgun (WGS) entry which is preliminary data.</text>
</comment>
<protein>
    <submittedName>
        <fullName evidence="3">CUB and sushi domain-containing protein 1</fullName>
    </submittedName>
</protein>
<feature type="non-terminal residue" evidence="3">
    <location>
        <position position="69"/>
    </location>
</feature>
<evidence type="ECO:0000256" key="1">
    <source>
        <dbReference type="ARBA" id="ARBA00023157"/>
    </source>
</evidence>
<name>A0ABQ9UB54_SAGOE</name>
<sequence>VFGQFAHFQTALNDLAELFDGTHAQARLLSSLSGSHSGETLPLATSNQILLRFSAKSGASARGFHFVYQ</sequence>
<dbReference type="InterPro" id="IPR035914">
    <property type="entry name" value="Sperma_CUB_dom_sf"/>
</dbReference>
<organism evidence="3 4">
    <name type="scientific">Saguinus oedipus</name>
    <name type="common">Cotton-top tamarin</name>
    <name type="synonym">Oedipomidas oedipus</name>
    <dbReference type="NCBI Taxonomy" id="9490"/>
    <lineage>
        <taxon>Eukaryota</taxon>
        <taxon>Metazoa</taxon>
        <taxon>Chordata</taxon>
        <taxon>Craniata</taxon>
        <taxon>Vertebrata</taxon>
        <taxon>Euteleostomi</taxon>
        <taxon>Mammalia</taxon>
        <taxon>Eutheria</taxon>
        <taxon>Euarchontoglires</taxon>
        <taxon>Primates</taxon>
        <taxon>Haplorrhini</taxon>
        <taxon>Platyrrhini</taxon>
        <taxon>Cebidae</taxon>
        <taxon>Callitrichinae</taxon>
        <taxon>Saguinus</taxon>
    </lineage>
</organism>
<evidence type="ECO:0000313" key="4">
    <source>
        <dbReference type="Proteomes" id="UP001266305"/>
    </source>
</evidence>
<evidence type="ECO:0000313" key="3">
    <source>
        <dbReference type="EMBL" id="KAK2094000.1"/>
    </source>
</evidence>
<reference evidence="3 4" key="1">
    <citation type="submission" date="2023-05" db="EMBL/GenBank/DDBJ databases">
        <title>B98-5 Cell Line De Novo Hybrid Assembly: An Optical Mapping Approach.</title>
        <authorList>
            <person name="Kananen K."/>
            <person name="Auerbach J.A."/>
            <person name="Kautto E."/>
            <person name="Blachly J.S."/>
        </authorList>
    </citation>
    <scope>NUCLEOTIDE SEQUENCE [LARGE SCALE GENOMIC DNA]</scope>
    <source>
        <strain evidence="3">B95-8</strain>
        <tissue evidence="3">Cell line</tissue>
    </source>
</reference>
<accession>A0ABQ9UB54</accession>
<dbReference type="EMBL" id="JASSZA010000014">
    <property type="protein sequence ID" value="KAK2094000.1"/>
    <property type="molecule type" value="Genomic_DNA"/>
</dbReference>
<keyword evidence="1" id="KW-1015">Disulfide bond</keyword>
<feature type="non-terminal residue" evidence="3">
    <location>
        <position position="1"/>
    </location>
</feature>
<dbReference type="SUPFAM" id="SSF49854">
    <property type="entry name" value="Spermadhesin, CUB domain"/>
    <property type="match status" value="1"/>
</dbReference>
<evidence type="ECO:0000259" key="2">
    <source>
        <dbReference type="Pfam" id="PF00431"/>
    </source>
</evidence>
<feature type="domain" description="CUB" evidence="2">
    <location>
        <begin position="6"/>
        <end position="68"/>
    </location>
</feature>
<dbReference type="InterPro" id="IPR000859">
    <property type="entry name" value="CUB_dom"/>
</dbReference>
<dbReference type="Gene3D" id="2.60.120.290">
    <property type="entry name" value="Spermadhesin, CUB domain"/>
    <property type="match status" value="1"/>
</dbReference>
<dbReference type="Pfam" id="PF00431">
    <property type="entry name" value="CUB"/>
    <property type="match status" value="1"/>
</dbReference>
<keyword evidence="4" id="KW-1185">Reference proteome</keyword>
<proteinExistence type="predicted"/>
<gene>
    <name evidence="3" type="primary">CSMD1_3</name>
    <name evidence="3" type="ORF">P7K49_027738</name>
</gene>